<feature type="signal peptide" evidence="1">
    <location>
        <begin position="1"/>
        <end position="32"/>
    </location>
</feature>
<sequence>MWSRPHRCNSVLFRWIYVGTFLVALVLQPASAGLCTVGEALMSCDKTYLRPKGDNELFMKAITACLDKEKLDLRKINLPCFQQAQVDTLVKCRCEAYIQAVGKKAAADAKKKTVGFKTCVDKAVQSKT</sequence>
<feature type="chain" id="PRO_5007285021" evidence="1">
    <location>
        <begin position="33"/>
        <end position="128"/>
    </location>
</feature>
<protein>
    <submittedName>
        <fullName evidence="2">Uncharacterized protein</fullName>
    </submittedName>
</protein>
<organism evidence="2">
    <name type="scientific">Rhipicephalus appendiculatus</name>
    <name type="common">Brown ear tick</name>
    <dbReference type="NCBI Taxonomy" id="34631"/>
    <lineage>
        <taxon>Eukaryota</taxon>
        <taxon>Metazoa</taxon>
        <taxon>Ecdysozoa</taxon>
        <taxon>Arthropoda</taxon>
        <taxon>Chelicerata</taxon>
        <taxon>Arachnida</taxon>
        <taxon>Acari</taxon>
        <taxon>Parasitiformes</taxon>
        <taxon>Ixodida</taxon>
        <taxon>Ixodoidea</taxon>
        <taxon>Ixodidae</taxon>
        <taxon>Rhipicephalinae</taxon>
        <taxon>Rhipicephalus</taxon>
        <taxon>Rhipicephalus</taxon>
    </lineage>
</organism>
<keyword evidence="1" id="KW-0732">Signal</keyword>
<dbReference type="AlphaFoldDB" id="A0A131YFA8"/>
<proteinExistence type="predicted"/>
<accession>A0A131YFA8</accession>
<evidence type="ECO:0000256" key="1">
    <source>
        <dbReference type="SAM" id="SignalP"/>
    </source>
</evidence>
<reference evidence="2" key="1">
    <citation type="journal article" date="2016" name="Ticks Tick Borne Dis.">
        <title>De novo assembly and annotation of the salivary gland transcriptome of Rhipicephalus appendiculatus male and female ticks during blood feeding.</title>
        <authorList>
            <person name="de Castro M.H."/>
            <person name="de Klerk D."/>
            <person name="Pienaar R."/>
            <person name="Latif A.A."/>
            <person name="Rees D.J."/>
            <person name="Mans B.J."/>
        </authorList>
    </citation>
    <scope>NUCLEOTIDE SEQUENCE</scope>
    <source>
        <tissue evidence="2">Salivary glands</tissue>
    </source>
</reference>
<dbReference type="EMBL" id="GEDV01011339">
    <property type="protein sequence ID" value="JAP77218.1"/>
    <property type="molecule type" value="Transcribed_RNA"/>
</dbReference>
<evidence type="ECO:0000313" key="2">
    <source>
        <dbReference type="EMBL" id="JAP77218.1"/>
    </source>
</evidence>
<name>A0A131YFA8_RHIAP</name>